<organism evidence="1 2">
    <name type="scientific">Plenodomus tracheiphilus IPT5</name>
    <dbReference type="NCBI Taxonomy" id="1408161"/>
    <lineage>
        <taxon>Eukaryota</taxon>
        <taxon>Fungi</taxon>
        <taxon>Dikarya</taxon>
        <taxon>Ascomycota</taxon>
        <taxon>Pezizomycotina</taxon>
        <taxon>Dothideomycetes</taxon>
        <taxon>Pleosporomycetidae</taxon>
        <taxon>Pleosporales</taxon>
        <taxon>Pleosporineae</taxon>
        <taxon>Leptosphaeriaceae</taxon>
        <taxon>Plenodomus</taxon>
    </lineage>
</organism>
<sequence>MQEFAVLGELEAQLTPEQGHIDAKSVTQEITETQTLSLAQPTPDGEIEQALKWMDAAILDESKLPQHLPHALTTADKNTLTAFLHRLVSEPATELVDLTTISAPKEHFGHLDLSDGLAQVSALSIDDKTALVDILNNVSSRNTSRRNSFDTELPPHHHEIVRFQEPDVSLEGLLAARFGVPIR</sequence>
<dbReference type="Proteomes" id="UP000799423">
    <property type="component" value="Unassembled WGS sequence"/>
</dbReference>
<gene>
    <name evidence="1" type="ORF">T440DRAFT_477051</name>
</gene>
<dbReference type="AlphaFoldDB" id="A0A6A7BCG6"/>
<evidence type="ECO:0000313" key="2">
    <source>
        <dbReference type="Proteomes" id="UP000799423"/>
    </source>
</evidence>
<accession>A0A6A7BCG6</accession>
<name>A0A6A7BCG6_9PLEO</name>
<proteinExistence type="predicted"/>
<reference evidence="1" key="1">
    <citation type="submission" date="2020-01" db="EMBL/GenBank/DDBJ databases">
        <authorList>
            <consortium name="DOE Joint Genome Institute"/>
            <person name="Haridas S."/>
            <person name="Albert R."/>
            <person name="Binder M."/>
            <person name="Bloem J."/>
            <person name="Labutti K."/>
            <person name="Salamov A."/>
            <person name="Andreopoulos B."/>
            <person name="Baker S.E."/>
            <person name="Barry K."/>
            <person name="Bills G."/>
            <person name="Bluhm B.H."/>
            <person name="Cannon C."/>
            <person name="Castanera R."/>
            <person name="Culley D.E."/>
            <person name="Daum C."/>
            <person name="Ezra D."/>
            <person name="Gonzalez J.B."/>
            <person name="Henrissat B."/>
            <person name="Kuo A."/>
            <person name="Liang C."/>
            <person name="Lipzen A."/>
            <person name="Lutzoni F."/>
            <person name="Magnuson J."/>
            <person name="Mondo S."/>
            <person name="Nolan M."/>
            <person name="Ohm R."/>
            <person name="Pangilinan J."/>
            <person name="Park H.-J."/>
            <person name="Ramirez L."/>
            <person name="Alfaro M."/>
            <person name="Sun H."/>
            <person name="Tritt A."/>
            <person name="Yoshinaga Y."/>
            <person name="Zwiers L.-H."/>
            <person name="Turgeon B.G."/>
            <person name="Goodwin S.B."/>
            <person name="Spatafora J.W."/>
            <person name="Crous P.W."/>
            <person name="Grigoriev I.V."/>
        </authorList>
    </citation>
    <scope>NUCLEOTIDE SEQUENCE</scope>
    <source>
        <strain evidence="1">IPT5</strain>
    </source>
</reference>
<evidence type="ECO:0000313" key="1">
    <source>
        <dbReference type="EMBL" id="KAF2853226.1"/>
    </source>
</evidence>
<protein>
    <submittedName>
        <fullName evidence="1">Uncharacterized protein</fullName>
    </submittedName>
</protein>
<keyword evidence="2" id="KW-1185">Reference proteome</keyword>
<dbReference type="EMBL" id="MU006296">
    <property type="protein sequence ID" value="KAF2853226.1"/>
    <property type="molecule type" value="Genomic_DNA"/>
</dbReference>